<dbReference type="GeneID" id="20090006"/>
<feature type="transmembrane region" description="Helical" evidence="5">
    <location>
        <begin position="159"/>
        <end position="179"/>
    </location>
</feature>
<dbReference type="AlphaFoldDB" id="A0A024THA9"/>
<evidence type="ECO:0000313" key="6">
    <source>
        <dbReference type="EMBL" id="ETV92961.1"/>
    </source>
</evidence>
<sequence length="253" mass="26627">MDRSKALIATTLLVLGATAHGHGDHGHHGDHDDHMECGIIEDKEDYDQTLHIAAVFIVFALSILGSLLPVVSSYVSCLRNSRAAIAMLNSFGFGVVIATAFIHMIPSAMDTLGNPCIDIGYGGLAMVIVVGTVFAMQFFEGVAVGTSAVSAFSNFRTSLLTAIAYSLTTPLGIAVGIAIHSSYSETSTASLWVRGVLDSVAGGILVYTGIVELLTYQYTINSEFHSKSGGTRSLNYMCLWLGAAAMAIVGAWA</sequence>
<reference evidence="6" key="1">
    <citation type="submission" date="2013-12" db="EMBL/GenBank/DDBJ databases">
        <title>The Genome Sequence of Aphanomyces invadans NJM9701.</title>
        <authorList>
            <consortium name="The Broad Institute Genomics Platform"/>
            <person name="Russ C."/>
            <person name="Tyler B."/>
            <person name="van West P."/>
            <person name="Dieguez-Uribeondo J."/>
            <person name="Young S.K."/>
            <person name="Zeng Q."/>
            <person name="Gargeya S."/>
            <person name="Fitzgerald M."/>
            <person name="Abouelleil A."/>
            <person name="Alvarado L."/>
            <person name="Chapman S.B."/>
            <person name="Gainer-Dewar J."/>
            <person name="Goldberg J."/>
            <person name="Griggs A."/>
            <person name="Gujja S."/>
            <person name="Hansen M."/>
            <person name="Howarth C."/>
            <person name="Imamovic A."/>
            <person name="Ireland A."/>
            <person name="Larimer J."/>
            <person name="McCowan C."/>
            <person name="Murphy C."/>
            <person name="Pearson M."/>
            <person name="Poon T.W."/>
            <person name="Priest M."/>
            <person name="Roberts A."/>
            <person name="Saif S."/>
            <person name="Shea T."/>
            <person name="Sykes S."/>
            <person name="Wortman J."/>
            <person name="Nusbaum C."/>
            <person name="Birren B."/>
        </authorList>
    </citation>
    <scope>NUCLEOTIDE SEQUENCE [LARGE SCALE GENOMIC DNA]</scope>
    <source>
        <strain evidence="6">NJM9701</strain>
    </source>
</reference>
<dbReference type="RefSeq" id="XP_008878482.1">
    <property type="nucleotide sequence ID" value="XM_008880260.1"/>
</dbReference>
<feature type="transmembrane region" description="Helical" evidence="5">
    <location>
        <begin position="191"/>
        <end position="214"/>
    </location>
</feature>
<feature type="transmembrane region" description="Helical" evidence="5">
    <location>
        <begin position="234"/>
        <end position="252"/>
    </location>
</feature>
<dbReference type="eggNOG" id="KOG1558">
    <property type="taxonomic scope" value="Eukaryota"/>
</dbReference>
<accession>A0A024THA9</accession>
<dbReference type="PANTHER" id="PTHR11040:SF44">
    <property type="entry name" value="PROTEIN ZNTC-RELATED"/>
    <property type="match status" value="1"/>
</dbReference>
<dbReference type="VEuPathDB" id="FungiDB:H310_12956"/>
<protein>
    <recommendedName>
        <fullName evidence="7">Zinc/iron permease</fullName>
    </recommendedName>
</protein>
<evidence type="ECO:0000256" key="1">
    <source>
        <dbReference type="ARBA" id="ARBA00004141"/>
    </source>
</evidence>
<keyword evidence="2 5" id="KW-0812">Transmembrane</keyword>
<dbReference type="PANTHER" id="PTHR11040">
    <property type="entry name" value="ZINC/IRON TRANSPORTER"/>
    <property type="match status" value="1"/>
</dbReference>
<dbReference type="STRING" id="157072.A0A024THA9"/>
<evidence type="ECO:0000256" key="5">
    <source>
        <dbReference type="SAM" id="Phobius"/>
    </source>
</evidence>
<gene>
    <name evidence="6" type="ORF">H310_12956</name>
</gene>
<dbReference type="OrthoDB" id="91983at2759"/>
<feature type="transmembrane region" description="Helical" evidence="5">
    <location>
        <begin position="50"/>
        <end position="71"/>
    </location>
</feature>
<feature type="transmembrane region" description="Helical" evidence="5">
    <location>
        <begin position="125"/>
        <end position="152"/>
    </location>
</feature>
<evidence type="ECO:0000256" key="3">
    <source>
        <dbReference type="ARBA" id="ARBA00022989"/>
    </source>
</evidence>
<organism evidence="6">
    <name type="scientific">Aphanomyces invadans</name>
    <dbReference type="NCBI Taxonomy" id="157072"/>
    <lineage>
        <taxon>Eukaryota</taxon>
        <taxon>Sar</taxon>
        <taxon>Stramenopiles</taxon>
        <taxon>Oomycota</taxon>
        <taxon>Saprolegniomycetes</taxon>
        <taxon>Saprolegniales</taxon>
        <taxon>Verrucalvaceae</taxon>
        <taxon>Aphanomyces</taxon>
    </lineage>
</organism>
<keyword evidence="4 5" id="KW-0472">Membrane</keyword>
<evidence type="ECO:0000256" key="2">
    <source>
        <dbReference type="ARBA" id="ARBA00022692"/>
    </source>
</evidence>
<dbReference type="GO" id="GO:0005886">
    <property type="term" value="C:plasma membrane"/>
    <property type="evidence" value="ECO:0007669"/>
    <property type="project" value="TreeGrafter"/>
</dbReference>
<dbReference type="GO" id="GO:0005385">
    <property type="term" value="F:zinc ion transmembrane transporter activity"/>
    <property type="evidence" value="ECO:0007669"/>
    <property type="project" value="TreeGrafter"/>
</dbReference>
<dbReference type="Pfam" id="PF02535">
    <property type="entry name" value="Zip"/>
    <property type="match status" value="2"/>
</dbReference>
<keyword evidence="3 5" id="KW-1133">Transmembrane helix</keyword>
<dbReference type="EMBL" id="KI913996">
    <property type="protein sequence ID" value="ETV92961.1"/>
    <property type="molecule type" value="Genomic_DNA"/>
</dbReference>
<evidence type="ECO:0008006" key="7">
    <source>
        <dbReference type="Google" id="ProtNLM"/>
    </source>
</evidence>
<comment type="subcellular location">
    <subcellularLocation>
        <location evidence="1">Membrane</location>
        <topology evidence="1">Multi-pass membrane protein</topology>
    </subcellularLocation>
</comment>
<feature type="transmembrane region" description="Helical" evidence="5">
    <location>
        <begin position="83"/>
        <end position="105"/>
    </location>
</feature>
<evidence type="ECO:0000256" key="4">
    <source>
        <dbReference type="ARBA" id="ARBA00023136"/>
    </source>
</evidence>
<dbReference type="InterPro" id="IPR003689">
    <property type="entry name" value="ZIP"/>
</dbReference>
<name>A0A024THA9_9STRA</name>
<proteinExistence type="predicted"/>